<organism evidence="2 3">
    <name type="scientific">Chloroflexus aurantiacus (strain ATCC 29366 / DSM 635 / J-10-fl)</name>
    <dbReference type="NCBI Taxonomy" id="324602"/>
    <lineage>
        <taxon>Bacteria</taxon>
        <taxon>Bacillati</taxon>
        <taxon>Chloroflexota</taxon>
        <taxon>Chloroflexia</taxon>
        <taxon>Chloroflexales</taxon>
        <taxon>Chloroflexineae</taxon>
        <taxon>Chloroflexaceae</taxon>
        <taxon>Chloroflexus</taxon>
    </lineage>
</organism>
<feature type="transmembrane region" description="Helical" evidence="1">
    <location>
        <begin position="320"/>
        <end position="340"/>
    </location>
</feature>
<feature type="transmembrane region" description="Helical" evidence="1">
    <location>
        <begin position="435"/>
        <end position="454"/>
    </location>
</feature>
<protein>
    <recommendedName>
        <fullName evidence="4">Glycosyltransferase RgtA/B/C/D-like domain-containing protein</fullName>
    </recommendedName>
</protein>
<accession>A9WCM6</accession>
<dbReference type="STRING" id="324602.Caur_3810"/>
<dbReference type="PATRIC" id="fig|324602.8.peg.4276"/>
<gene>
    <name evidence="2" type="ordered locus">Caur_3810</name>
</gene>
<evidence type="ECO:0000313" key="3">
    <source>
        <dbReference type="Proteomes" id="UP000002008"/>
    </source>
</evidence>
<dbReference type="Proteomes" id="UP000002008">
    <property type="component" value="Chromosome"/>
</dbReference>
<evidence type="ECO:0008006" key="4">
    <source>
        <dbReference type="Google" id="ProtNLM"/>
    </source>
</evidence>
<feature type="transmembrane region" description="Helical" evidence="1">
    <location>
        <begin position="379"/>
        <end position="399"/>
    </location>
</feature>
<keyword evidence="1" id="KW-1133">Transmembrane helix</keyword>
<evidence type="ECO:0000313" key="2">
    <source>
        <dbReference type="EMBL" id="ABY36988.1"/>
    </source>
</evidence>
<dbReference type="InParanoid" id="A9WCM6"/>
<feature type="transmembrane region" description="Helical" evidence="1">
    <location>
        <begin position="466"/>
        <end position="489"/>
    </location>
</feature>
<reference evidence="3" key="1">
    <citation type="journal article" date="2011" name="BMC Genomics">
        <title>Complete genome sequence of the filamentous anoxygenic phototrophic bacterium Chloroflexus aurantiacus.</title>
        <authorList>
            <person name="Tang K.H."/>
            <person name="Barry K."/>
            <person name="Chertkov O."/>
            <person name="Dalin E."/>
            <person name="Han C.S."/>
            <person name="Hauser L.J."/>
            <person name="Honchak B.M."/>
            <person name="Karbach L.E."/>
            <person name="Land M.L."/>
            <person name="Lapidus A."/>
            <person name="Larimer F.W."/>
            <person name="Mikhailova N."/>
            <person name="Pitluck S."/>
            <person name="Pierson B.K."/>
            <person name="Blankenship R.E."/>
        </authorList>
    </citation>
    <scope>NUCLEOTIDE SEQUENCE [LARGE SCALE GENOMIC DNA]</scope>
    <source>
        <strain evidence="3">ATCC 29366 / DSM 635 / J-10-fl</strain>
    </source>
</reference>
<dbReference type="EnsemblBacteria" id="ABY36988">
    <property type="protein sequence ID" value="ABY36988"/>
    <property type="gene ID" value="Caur_3810"/>
</dbReference>
<feature type="transmembrane region" description="Helical" evidence="1">
    <location>
        <begin position="248"/>
        <end position="265"/>
    </location>
</feature>
<feature type="transmembrane region" description="Helical" evidence="1">
    <location>
        <begin position="65"/>
        <end position="87"/>
    </location>
</feature>
<proteinExistence type="predicted"/>
<dbReference type="eggNOG" id="COG5305">
    <property type="taxonomic scope" value="Bacteria"/>
</dbReference>
<feature type="transmembrane region" description="Helical" evidence="1">
    <location>
        <begin position="292"/>
        <end position="308"/>
    </location>
</feature>
<dbReference type="HOGENOM" id="CLU_012071_0_0_0"/>
<dbReference type="AlphaFoldDB" id="A9WCM6"/>
<dbReference type="RefSeq" id="WP_012259641.1">
    <property type="nucleotide sequence ID" value="NC_010175.1"/>
</dbReference>
<dbReference type="EMBL" id="CP000909">
    <property type="protein sequence ID" value="ABY36988.1"/>
    <property type="molecule type" value="Genomic_DNA"/>
</dbReference>
<sequence length="992" mass="107434">MNTLVVDILLPLITASLLAFWVGWGIARLLLPPVLQPWRALLAPLMGYALTIVIGYWVVRFLGGLGLALGILLPLGGLCNGLAWWRYGPPRISIALRQYWPALLVAGVGIIIGVAPLLSYGYSAPIGEGWDIENYWPTARYLSRGPVSAIATAPANPLRDLNASPPRIGLTLGFSIWQGSVDLLGGSEPLTSFAPLLAWLRALGGVGIYVLLQVVFDLRRWSATIAALLSVLNGLLLWVSFFNFGMQLAAWPLIPLAIIVGLAVVQAPRFGEGLVAAAIGLAALPITYYPALGPVGLMAAGIGIVTLWQTQDRWRVIRQAVSLFLVTLLLALPTIPDYFAGFNYRYSLPLTTLGLFRFVPLSDIVGLTPFRLRAAPEPLNPLAGAAALMMIGLAGYALVVTPQRARWIGILLGVILFLLYLRFGSGYHYGYLKAAAYVGWLAVVLAVAGLQALVERWMQPVYRWRLISIVGVALCVGASIAVTAVRVVIDHWERPGLFADTLPALRDLRQVVPAGSSVFLSGDPRVQGVNSALAAYLLDHTAVYGAVRTGYATSVATNTTGIGDYVLLHRDEDPTAWGIVASPVWRSDTYALYRKPESVIAHLPLDQLLRVDQAMTLSVSDRRLGLNEIPSASEPDERWLTLQVAALAESGLSIDGRTYRVPAGRSWLTVGPLLSSRAVAVRQHGAEPILLQSALLTTDPPVVRGRLPHNVVLQATSTADDLRITTSLTMFNPDSGPVVAAIELWDRRQGYFFGRYGLRVPVAATIQQQTITIDLRDGTAIAVDGAGEPLPLGVQQGVRQPGAYTARLWLGTDQRALLTPVDLFAFTIDLAGNVTLDWVAQHPLLATAMNRPVNPLNIRFGDDMLLRGYDLSAGRVTAGESIAITLWWEAVRGNLDERSIMLHLRNDRDERIVDVDGPPAAGGRPTSLWQAGEVVIDDRRLTIPADLPPGRYWLVIGSYRWPSLEPLPVAGTDTTVWRVPIEVVAPAMIAGH</sequence>
<keyword evidence="1" id="KW-0812">Transmembrane</keyword>
<feature type="transmembrane region" description="Helical" evidence="1">
    <location>
        <begin position="223"/>
        <end position="242"/>
    </location>
</feature>
<feature type="transmembrane region" description="Helical" evidence="1">
    <location>
        <begin position="405"/>
        <end position="423"/>
    </location>
</feature>
<feature type="transmembrane region" description="Helical" evidence="1">
    <location>
        <begin position="38"/>
        <end position="59"/>
    </location>
</feature>
<name>A9WCM6_CHLAA</name>
<evidence type="ECO:0000256" key="1">
    <source>
        <dbReference type="SAM" id="Phobius"/>
    </source>
</evidence>
<keyword evidence="3" id="KW-1185">Reference proteome</keyword>
<feature type="transmembrane region" description="Helical" evidence="1">
    <location>
        <begin position="99"/>
        <end position="122"/>
    </location>
</feature>
<keyword evidence="1" id="KW-0472">Membrane</keyword>
<feature type="transmembrane region" description="Helical" evidence="1">
    <location>
        <begin position="196"/>
        <end position="216"/>
    </location>
</feature>
<dbReference type="KEGG" id="cau:Caur_3810"/>
<feature type="transmembrane region" description="Helical" evidence="1">
    <location>
        <begin position="12"/>
        <end position="31"/>
    </location>
</feature>